<keyword evidence="9" id="KW-1185">Reference proteome</keyword>
<gene>
    <name evidence="8" type="ORF">NC595_06610</name>
</gene>
<feature type="transmembrane region" description="Helical" evidence="6">
    <location>
        <begin position="131"/>
        <end position="150"/>
    </location>
</feature>
<sequence>MLALRQVSFSHWEVFAGFRLCALLLVGYRYWPALLGGETLTLVALAALSVDRFGVAWACLYMIPPIGLAMPVVAFCKERLALLDAKGRINIPLLVLCAFVCAALWASMNVLSLSAMRLPADYAWQGMPVYAARWFVGNFTAVLASVPLIFCLREMAINGELHWQRLIHNRLVIESVSVMIPALTMLAWVGAASNEEGARQAARMMMFLPVVLLALRHGWKGAAVGGSAASVAVVATMPALYDTGTLEAQIFIAFAITTLLLLGGRIAVLSEQEARKQQDARMALALAQRNLWLGEMQLRQTSSALEGLRENFRSSYSELLDRVRHTIPAPDEREYRLRAAETQQQIYRLADSLYPVLWREGGLAAELRQGTVARALNDAGVRYWCTFRNERGLDLGREAQVVLYRSICDLVVHLCQDHRVSGLSMQVRIGASDEAGCGVVVRIRGIRQLASVLSSERLRGLSMGLSASGMGPDAVRDRIFLFGGVLRERVTDDAVLISLLLTKV</sequence>
<evidence type="ECO:0000256" key="1">
    <source>
        <dbReference type="ARBA" id="ARBA00004651"/>
    </source>
</evidence>
<reference evidence="8 9" key="1">
    <citation type="submission" date="2022-06" db="EMBL/GenBank/DDBJ databases">
        <title>Dyella sp. Sa strain:Sa Genome sequencing.</title>
        <authorList>
            <person name="Park S."/>
        </authorList>
    </citation>
    <scope>NUCLEOTIDE SEQUENCE [LARGE SCALE GENOMIC DNA]</scope>
    <source>
        <strain evidence="8 9">Sa</strain>
    </source>
</reference>
<protein>
    <submittedName>
        <fullName evidence="8">MASE1 domain-containing protein</fullName>
    </submittedName>
</protein>
<feature type="transmembrane region" description="Helical" evidence="6">
    <location>
        <begin position="89"/>
        <end position="111"/>
    </location>
</feature>
<evidence type="ECO:0000256" key="5">
    <source>
        <dbReference type="ARBA" id="ARBA00023136"/>
    </source>
</evidence>
<evidence type="ECO:0000313" key="8">
    <source>
        <dbReference type="EMBL" id="MCP1373729.1"/>
    </source>
</evidence>
<feature type="transmembrane region" description="Helical" evidence="6">
    <location>
        <begin position="222"/>
        <end position="241"/>
    </location>
</feature>
<dbReference type="Pfam" id="PF05231">
    <property type="entry name" value="MASE1"/>
    <property type="match status" value="1"/>
</dbReference>
<dbReference type="EMBL" id="JAMZEK010000001">
    <property type="protein sequence ID" value="MCP1373729.1"/>
    <property type="molecule type" value="Genomic_DNA"/>
</dbReference>
<name>A0ABT1F8M8_9GAMM</name>
<accession>A0ABT1F8M8</accession>
<keyword evidence="3 6" id="KW-0812">Transmembrane</keyword>
<evidence type="ECO:0000256" key="4">
    <source>
        <dbReference type="ARBA" id="ARBA00022989"/>
    </source>
</evidence>
<keyword evidence="5 6" id="KW-0472">Membrane</keyword>
<evidence type="ECO:0000256" key="3">
    <source>
        <dbReference type="ARBA" id="ARBA00022692"/>
    </source>
</evidence>
<evidence type="ECO:0000256" key="6">
    <source>
        <dbReference type="SAM" id="Phobius"/>
    </source>
</evidence>
<feature type="transmembrane region" description="Helical" evidence="6">
    <location>
        <begin position="247"/>
        <end position="268"/>
    </location>
</feature>
<feature type="transmembrane region" description="Helical" evidence="6">
    <location>
        <begin position="171"/>
        <end position="191"/>
    </location>
</feature>
<feature type="transmembrane region" description="Helical" evidence="6">
    <location>
        <begin position="55"/>
        <end position="77"/>
    </location>
</feature>
<keyword evidence="2" id="KW-1003">Cell membrane</keyword>
<dbReference type="InterPro" id="IPR007895">
    <property type="entry name" value="MASE1"/>
</dbReference>
<comment type="caution">
    <text evidence="8">The sequence shown here is derived from an EMBL/GenBank/DDBJ whole genome shotgun (WGS) entry which is preliminary data.</text>
</comment>
<evidence type="ECO:0000259" key="7">
    <source>
        <dbReference type="Pfam" id="PF05231"/>
    </source>
</evidence>
<organism evidence="8 9">
    <name type="scientific">Dyella lutea</name>
    <dbReference type="NCBI Taxonomy" id="2950441"/>
    <lineage>
        <taxon>Bacteria</taxon>
        <taxon>Pseudomonadati</taxon>
        <taxon>Pseudomonadota</taxon>
        <taxon>Gammaproteobacteria</taxon>
        <taxon>Lysobacterales</taxon>
        <taxon>Rhodanobacteraceae</taxon>
        <taxon>Dyella</taxon>
    </lineage>
</organism>
<evidence type="ECO:0000313" key="9">
    <source>
        <dbReference type="Proteomes" id="UP001204615"/>
    </source>
</evidence>
<keyword evidence="4 6" id="KW-1133">Transmembrane helix</keyword>
<evidence type="ECO:0000256" key="2">
    <source>
        <dbReference type="ARBA" id="ARBA00022475"/>
    </source>
</evidence>
<comment type="subcellular location">
    <subcellularLocation>
        <location evidence="1">Cell membrane</location>
        <topology evidence="1">Multi-pass membrane protein</topology>
    </subcellularLocation>
</comment>
<dbReference type="Proteomes" id="UP001204615">
    <property type="component" value="Unassembled WGS sequence"/>
</dbReference>
<feature type="domain" description="MASE1" evidence="7">
    <location>
        <begin position="9"/>
        <end position="264"/>
    </location>
</feature>
<proteinExistence type="predicted"/>